<dbReference type="RefSeq" id="WP_064036477.1">
    <property type="nucleotide sequence ID" value="NZ_LUUH01000045.1"/>
</dbReference>
<sequence>MRYRLAWPILACIGEATESDELKRLAKAAQDGELGDREDWIIAQERWQNQGLTISDFHYVPQCELPFDNQIAKLGFPFVLSAATLTHSGTELPIAIQLFEMWQSLPPSLAKKRVTHNVLFAMSCAGDKGVIWDTLKIDDFKELLANRSKDHFYLSSLAAVPTSFWEHSEFVSILGNVGCDSLIIYGRPKRDFVSNLENLVVEYPNNSGLLRLLAIACLTGHRPGSTIKTNLGSFSGHKERLAALTIKIAQADWYENEASQLAEAIMQLDKLSSAGVDSSLKIIKLQKLSGRNIELFLNRLYAILPSNKWEQRQEVFHAMLDQQRHRRADTTKLAV</sequence>
<name>A0A177MIS9_METMH</name>
<reference evidence="2" key="1">
    <citation type="submission" date="2016-03" db="EMBL/GenBank/DDBJ databases">
        <authorList>
            <person name="Heylen K."/>
            <person name="De Vos P."/>
            <person name="Vekeman B."/>
        </authorList>
    </citation>
    <scope>NUCLEOTIDE SEQUENCE [LARGE SCALE GENOMIC DNA]</scope>
    <source>
        <strain evidence="2">R-45371</strain>
    </source>
</reference>
<accession>A0A177MIS9</accession>
<comment type="caution">
    <text evidence="1">The sequence shown here is derived from an EMBL/GenBank/DDBJ whole genome shotgun (WGS) entry which is preliminary data.</text>
</comment>
<dbReference type="Proteomes" id="UP000077763">
    <property type="component" value="Unassembled WGS sequence"/>
</dbReference>
<evidence type="ECO:0000313" key="1">
    <source>
        <dbReference type="EMBL" id="OAI05265.1"/>
    </source>
</evidence>
<gene>
    <name evidence="1" type="ORF">A1353_11860</name>
</gene>
<proteinExistence type="predicted"/>
<dbReference type="AlphaFoldDB" id="A0A177MIS9"/>
<protein>
    <submittedName>
        <fullName evidence="1">Uncharacterized protein</fullName>
    </submittedName>
</protein>
<dbReference type="EMBL" id="LUUH01000045">
    <property type="protein sequence ID" value="OAI05265.1"/>
    <property type="molecule type" value="Genomic_DNA"/>
</dbReference>
<evidence type="ECO:0000313" key="2">
    <source>
        <dbReference type="Proteomes" id="UP000077763"/>
    </source>
</evidence>
<organism evidence="1 2">
    <name type="scientific">Methylomonas methanica</name>
    <dbReference type="NCBI Taxonomy" id="421"/>
    <lineage>
        <taxon>Bacteria</taxon>
        <taxon>Pseudomonadati</taxon>
        <taxon>Pseudomonadota</taxon>
        <taxon>Gammaproteobacteria</taxon>
        <taxon>Methylococcales</taxon>
        <taxon>Methylococcaceae</taxon>
        <taxon>Methylomonas</taxon>
    </lineage>
</organism>